<accession>A0A0D2R9L3</accession>
<dbReference type="Proteomes" id="UP000032304">
    <property type="component" value="Chromosome 10"/>
</dbReference>
<evidence type="ECO:0000256" key="2">
    <source>
        <dbReference type="SAM" id="Phobius"/>
    </source>
</evidence>
<feature type="transmembrane region" description="Helical" evidence="2">
    <location>
        <begin position="286"/>
        <end position="306"/>
    </location>
</feature>
<keyword evidence="2" id="KW-0472">Membrane</keyword>
<evidence type="ECO:0000313" key="3">
    <source>
        <dbReference type="EMBL" id="KJB67187.1"/>
    </source>
</evidence>
<dbReference type="InterPro" id="IPR050324">
    <property type="entry name" value="CDP-alcohol_PTase-I"/>
</dbReference>
<sequence length="320" mass="35057">MGIYRSLQTLITKNPKKARTFLTAASTNSTATTTTYVIPPLSSPLFHTRVSPFSPSLSKWIAPFNGPLFLASPPWKLSQSATPFWGNVTVLRKVQALNLDLIRGGGAKFPVKLPFGSVLSNPTGLDRVETQKQSNKEREAVLESFVNLPNFISMSRLVSGPLLGWMIVNEMYGLAFVGLAISGATDWVLIGCVALSMVHNHLLHTGLVGLVVFRDVALVSAAVYQRAGSLGWQWKSWLDFFNLDGTSPQKVEPLFISKVNTVFQLILVASALLQPEFGTLETQSCITYLSWLVAVTTVGSTFAYGAQHMRKRPGSMTRKH</sequence>
<dbReference type="GO" id="GO:0043337">
    <property type="term" value="F:cardiolipin synthase (CMP-forming)"/>
    <property type="evidence" value="ECO:0007669"/>
    <property type="project" value="TreeGrafter"/>
</dbReference>
<organism evidence="3 4">
    <name type="scientific">Gossypium raimondii</name>
    <name type="common">Peruvian cotton</name>
    <name type="synonym">Gossypium klotzschianum subsp. raimondii</name>
    <dbReference type="NCBI Taxonomy" id="29730"/>
    <lineage>
        <taxon>Eukaryota</taxon>
        <taxon>Viridiplantae</taxon>
        <taxon>Streptophyta</taxon>
        <taxon>Embryophyta</taxon>
        <taxon>Tracheophyta</taxon>
        <taxon>Spermatophyta</taxon>
        <taxon>Magnoliopsida</taxon>
        <taxon>eudicotyledons</taxon>
        <taxon>Gunneridae</taxon>
        <taxon>Pentapetalae</taxon>
        <taxon>rosids</taxon>
        <taxon>malvids</taxon>
        <taxon>Malvales</taxon>
        <taxon>Malvaceae</taxon>
        <taxon>Malvoideae</taxon>
        <taxon>Gossypium</taxon>
    </lineage>
</organism>
<evidence type="ECO:0000313" key="4">
    <source>
        <dbReference type="Proteomes" id="UP000032304"/>
    </source>
</evidence>
<dbReference type="AlphaFoldDB" id="A0A0D2R9L3"/>
<protein>
    <submittedName>
        <fullName evidence="3">Uncharacterized protein</fullName>
    </submittedName>
</protein>
<keyword evidence="2" id="KW-1133">Transmembrane helix</keyword>
<dbReference type="Gramene" id="KJB67187">
    <property type="protein sequence ID" value="KJB67187"/>
    <property type="gene ID" value="B456_010G179400"/>
</dbReference>
<proteinExistence type="predicted"/>
<dbReference type="EMBL" id="CM001749">
    <property type="protein sequence ID" value="KJB67187.1"/>
    <property type="molecule type" value="Genomic_DNA"/>
</dbReference>
<gene>
    <name evidence="3" type="ORF">B456_010G179400</name>
</gene>
<feature type="transmembrane region" description="Helical" evidence="2">
    <location>
        <begin position="202"/>
        <end position="224"/>
    </location>
</feature>
<feature type="transmembrane region" description="Helical" evidence="2">
    <location>
        <begin position="172"/>
        <end position="196"/>
    </location>
</feature>
<dbReference type="GO" id="GO:0005739">
    <property type="term" value="C:mitochondrion"/>
    <property type="evidence" value="ECO:0007669"/>
    <property type="project" value="TreeGrafter"/>
</dbReference>
<name>A0A0D2R9L3_GOSRA</name>
<keyword evidence="4" id="KW-1185">Reference proteome</keyword>
<evidence type="ECO:0000256" key="1">
    <source>
        <dbReference type="ARBA" id="ARBA00022679"/>
    </source>
</evidence>
<dbReference type="PANTHER" id="PTHR14269">
    <property type="entry name" value="CDP-DIACYLGLYCEROL--GLYCEROL-3-PHOSPHATE 3-PHOSPHATIDYLTRANSFERASE-RELATED"/>
    <property type="match status" value="1"/>
</dbReference>
<keyword evidence="2" id="KW-0812">Transmembrane</keyword>
<reference evidence="3 4" key="1">
    <citation type="journal article" date="2012" name="Nature">
        <title>Repeated polyploidization of Gossypium genomes and the evolution of spinnable cotton fibres.</title>
        <authorList>
            <person name="Paterson A.H."/>
            <person name="Wendel J.F."/>
            <person name="Gundlach H."/>
            <person name="Guo H."/>
            <person name="Jenkins J."/>
            <person name="Jin D."/>
            <person name="Llewellyn D."/>
            <person name="Showmaker K.C."/>
            <person name="Shu S."/>
            <person name="Udall J."/>
            <person name="Yoo M.J."/>
            <person name="Byers R."/>
            <person name="Chen W."/>
            <person name="Doron-Faigenboim A."/>
            <person name="Duke M.V."/>
            <person name="Gong L."/>
            <person name="Grimwood J."/>
            <person name="Grover C."/>
            <person name="Grupp K."/>
            <person name="Hu G."/>
            <person name="Lee T.H."/>
            <person name="Li J."/>
            <person name="Lin L."/>
            <person name="Liu T."/>
            <person name="Marler B.S."/>
            <person name="Page J.T."/>
            <person name="Roberts A.W."/>
            <person name="Romanel E."/>
            <person name="Sanders W.S."/>
            <person name="Szadkowski E."/>
            <person name="Tan X."/>
            <person name="Tang H."/>
            <person name="Xu C."/>
            <person name="Wang J."/>
            <person name="Wang Z."/>
            <person name="Zhang D."/>
            <person name="Zhang L."/>
            <person name="Ashrafi H."/>
            <person name="Bedon F."/>
            <person name="Bowers J.E."/>
            <person name="Brubaker C.L."/>
            <person name="Chee P.W."/>
            <person name="Das S."/>
            <person name="Gingle A.R."/>
            <person name="Haigler C.H."/>
            <person name="Harker D."/>
            <person name="Hoffmann L.V."/>
            <person name="Hovav R."/>
            <person name="Jones D.C."/>
            <person name="Lemke C."/>
            <person name="Mansoor S."/>
            <person name="ur Rahman M."/>
            <person name="Rainville L.N."/>
            <person name="Rambani A."/>
            <person name="Reddy U.K."/>
            <person name="Rong J.K."/>
            <person name="Saranga Y."/>
            <person name="Scheffler B.E."/>
            <person name="Scheffler J.A."/>
            <person name="Stelly D.M."/>
            <person name="Triplett B.A."/>
            <person name="Van Deynze A."/>
            <person name="Vaslin M.F."/>
            <person name="Waghmare V.N."/>
            <person name="Walford S.A."/>
            <person name="Wright R.J."/>
            <person name="Zaki E.A."/>
            <person name="Zhang T."/>
            <person name="Dennis E.S."/>
            <person name="Mayer K.F."/>
            <person name="Peterson D.G."/>
            <person name="Rokhsar D.S."/>
            <person name="Wang X."/>
            <person name="Schmutz J."/>
        </authorList>
    </citation>
    <scope>NUCLEOTIDE SEQUENCE [LARGE SCALE GENOMIC DNA]</scope>
</reference>
<dbReference type="PANTHER" id="PTHR14269:SF60">
    <property type="entry name" value="CARDIOLIPIN SYNTHASE (CMP-FORMING)"/>
    <property type="match status" value="1"/>
</dbReference>
<dbReference type="GO" id="GO:0032049">
    <property type="term" value="P:cardiolipin biosynthetic process"/>
    <property type="evidence" value="ECO:0007669"/>
    <property type="project" value="TreeGrafter"/>
</dbReference>
<keyword evidence="1" id="KW-0808">Transferase</keyword>